<evidence type="ECO:0008006" key="4">
    <source>
        <dbReference type="Google" id="ProtNLM"/>
    </source>
</evidence>
<proteinExistence type="predicted"/>
<dbReference type="EMBL" id="BAABCW010000028">
    <property type="protein sequence ID" value="GAA3522045.1"/>
    <property type="molecule type" value="Genomic_DNA"/>
</dbReference>
<organism evidence="2 3">
    <name type="scientific">Aquimarina addita</name>
    <dbReference type="NCBI Taxonomy" id="870485"/>
    <lineage>
        <taxon>Bacteria</taxon>
        <taxon>Pseudomonadati</taxon>
        <taxon>Bacteroidota</taxon>
        <taxon>Flavobacteriia</taxon>
        <taxon>Flavobacteriales</taxon>
        <taxon>Flavobacteriaceae</taxon>
        <taxon>Aquimarina</taxon>
    </lineage>
</organism>
<comment type="caution">
    <text evidence="2">The sequence shown here is derived from an EMBL/GenBank/DDBJ whole genome shotgun (WGS) entry which is preliminary data.</text>
</comment>
<feature type="signal peptide" evidence="1">
    <location>
        <begin position="1"/>
        <end position="22"/>
    </location>
</feature>
<evidence type="ECO:0000313" key="3">
    <source>
        <dbReference type="Proteomes" id="UP001500459"/>
    </source>
</evidence>
<feature type="chain" id="PRO_5045667969" description="Outer membrane protein beta-barrel domain-containing protein" evidence="1">
    <location>
        <begin position="23"/>
        <end position="288"/>
    </location>
</feature>
<evidence type="ECO:0000256" key="1">
    <source>
        <dbReference type="SAM" id="SignalP"/>
    </source>
</evidence>
<evidence type="ECO:0000313" key="2">
    <source>
        <dbReference type="EMBL" id="GAA3522045.1"/>
    </source>
</evidence>
<protein>
    <recommendedName>
        <fullName evidence="4">Outer membrane protein beta-barrel domain-containing protein</fullName>
    </recommendedName>
</protein>
<keyword evidence="3" id="KW-1185">Reference proteome</keyword>
<gene>
    <name evidence="2" type="ORF">GCM10022393_40680</name>
</gene>
<name>A0ABP6UWL7_9FLAO</name>
<reference evidence="3" key="1">
    <citation type="journal article" date="2019" name="Int. J. Syst. Evol. Microbiol.">
        <title>The Global Catalogue of Microorganisms (GCM) 10K type strain sequencing project: providing services to taxonomists for standard genome sequencing and annotation.</title>
        <authorList>
            <consortium name="The Broad Institute Genomics Platform"/>
            <consortium name="The Broad Institute Genome Sequencing Center for Infectious Disease"/>
            <person name="Wu L."/>
            <person name="Ma J."/>
        </authorList>
    </citation>
    <scope>NUCLEOTIDE SEQUENCE [LARGE SCALE GENOMIC DNA]</scope>
    <source>
        <strain evidence="3">JCM 17106</strain>
    </source>
</reference>
<keyword evidence="1" id="KW-0732">Signal</keyword>
<sequence length="288" mass="32615">MRTFNLVILFLLFFFYSFSNTAKGGNENTILKVDLSQNVLTEEQTLPKGNYELKIFSNFNCNEYIITSSFKITNQVNEPLDTSLLNQTSNDSKDISIKKSCIYSGTKKFEIKKRTVAELVITAKKITDGTTKVYTRKYESIISNKWITSIGISAISLLNSDTYKTQVTEDGIKIVRDGSQTILQPIPMLQFSYINLEKDVCLGYMGGIGIDIDELSVFAGGTFYVGHNLFLSAGLAFHQQLRLENQYTENDIVSAEISAADLNEKYYRINPFVSLTFRMDKNIFKNDN</sequence>
<dbReference type="Proteomes" id="UP001500459">
    <property type="component" value="Unassembled WGS sequence"/>
</dbReference>
<dbReference type="RefSeq" id="WP_344930634.1">
    <property type="nucleotide sequence ID" value="NZ_BAABCW010000028.1"/>
</dbReference>
<accession>A0ABP6UWL7</accession>